<evidence type="ECO:0008006" key="3">
    <source>
        <dbReference type="Google" id="ProtNLM"/>
    </source>
</evidence>
<dbReference type="InterPro" id="IPR051397">
    <property type="entry name" value="Zn-ADH-like_protein"/>
</dbReference>
<sequence length="308" mass="33051">MRQIQVTEFGQRPKCLEVDDPPVPDPDSDVVQVDVLAAGLTALVKARASGQHYSAQGLPHVPGTDGVGRTLDGKLVYFSTMTPKGGSFTEKVNVPKSGVIEVPEGADPVQIAGLANPGMSSWMGTKYRTRDLPENFKVLILGATTTSGALAIELERQLGASKIVGVARNVEKLKTLGLDDYIELKEPADQTDWSKAADVDLILDYLWGPPALALLNSLPAFTKPFHYVQIGAMSSLTAEIPAAVFRSKNIILTGTGPGSFTIPQLNEGMTSLIQKGLVNVKHYPFKVVKMADISKSWDDKGDRVVVTP</sequence>
<dbReference type="AlphaFoldDB" id="A0A0D1XX66"/>
<dbReference type="VEuPathDB" id="FungiDB:PV09_02225"/>
<evidence type="ECO:0000313" key="2">
    <source>
        <dbReference type="Proteomes" id="UP000053259"/>
    </source>
</evidence>
<name>A0A0D1XX66_9PEZI</name>
<dbReference type="Gene3D" id="3.40.50.720">
    <property type="entry name" value="NAD(P)-binding Rossmann-like Domain"/>
    <property type="match status" value="1"/>
</dbReference>
<organism evidence="1 2">
    <name type="scientific">Verruconis gallopava</name>
    <dbReference type="NCBI Taxonomy" id="253628"/>
    <lineage>
        <taxon>Eukaryota</taxon>
        <taxon>Fungi</taxon>
        <taxon>Dikarya</taxon>
        <taxon>Ascomycota</taxon>
        <taxon>Pezizomycotina</taxon>
        <taxon>Dothideomycetes</taxon>
        <taxon>Pleosporomycetidae</taxon>
        <taxon>Venturiales</taxon>
        <taxon>Sympoventuriaceae</taxon>
        <taxon>Verruconis</taxon>
    </lineage>
</organism>
<dbReference type="SUPFAM" id="SSF50129">
    <property type="entry name" value="GroES-like"/>
    <property type="match status" value="1"/>
</dbReference>
<dbReference type="RefSeq" id="XP_016217250.1">
    <property type="nucleotide sequence ID" value="XM_016355234.1"/>
</dbReference>
<dbReference type="HOGENOM" id="CLU_026673_7_0_1"/>
<dbReference type="PANTHER" id="PTHR43677:SF11">
    <property type="entry name" value="ZINC-CONTAINING ALCOHOL DEHYDROGENASE"/>
    <property type="match status" value="1"/>
</dbReference>
<dbReference type="SUPFAM" id="SSF51735">
    <property type="entry name" value="NAD(P)-binding Rossmann-fold domains"/>
    <property type="match status" value="1"/>
</dbReference>
<proteinExistence type="predicted"/>
<protein>
    <recommendedName>
        <fullName evidence="3">Enoyl reductase (ER) domain-containing protein</fullName>
    </recommendedName>
</protein>
<dbReference type="Gene3D" id="3.90.180.10">
    <property type="entry name" value="Medium-chain alcohol dehydrogenases, catalytic domain"/>
    <property type="match status" value="1"/>
</dbReference>
<evidence type="ECO:0000313" key="1">
    <source>
        <dbReference type="EMBL" id="KIW07381.1"/>
    </source>
</evidence>
<dbReference type="GO" id="GO:0016491">
    <property type="term" value="F:oxidoreductase activity"/>
    <property type="evidence" value="ECO:0007669"/>
    <property type="project" value="TreeGrafter"/>
</dbReference>
<dbReference type="PANTHER" id="PTHR43677">
    <property type="entry name" value="SHORT-CHAIN DEHYDROGENASE/REDUCTASE"/>
    <property type="match status" value="1"/>
</dbReference>
<dbReference type="EMBL" id="KN847533">
    <property type="protein sequence ID" value="KIW07381.1"/>
    <property type="molecule type" value="Genomic_DNA"/>
</dbReference>
<dbReference type="OrthoDB" id="809632at2759"/>
<dbReference type="InterPro" id="IPR036291">
    <property type="entry name" value="NAD(P)-bd_dom_sf"/>
</dbReference>
<dbReference type="STRING" id="253628.A0A0D1XX66"/>
<reference evidence="1 2" key="1">
    <citation type="submission" date="2015-01" db="EMBL/GenBank/DDBJ databases">
        <title>The Genome Sequence of Ochroconis gallopava CBS43764.</title>
        <authorList>
            <consortium name="The Broad Institute Genomics Platform"/>
            <person name="Cuomo C."/>
            <person name="de Hoog S."/>
            <person name="Gorbushina A."/>
            <person name="Stielow B."/>
            <person name="Teixiera M."/>
            <person name="Abouelleil A."/>
            <person name="Chapman S.B."/>
            <person name="Priest M."/>
            <person name="Young S.K."/>
            <person name="Wortman J."/>
            <person name="Nusbaum C."/>
            <person name="Birren B."/>
        </authorList>
    </citation>
    <scope>NUCLEOTIDE SEQUENCE [LARGE SCALE GENOMIC DNA]</scope>
    <source>
        <strain evidence="1 2">CBS 43764</strain>
    </source>
</reference>
<keyword evidence="2" id="KW-1185">Reference proteome</keyword>
<dbReference type="Proteomes" id="UP000053259">
    <property type="component" value="Unassembled WGS sequence"/>
</dbReference>
<dbReference type="InterPro" id="IPR011032">
    <property type="entry name" value="GroES-like_sf"/>
</dbReference>
<dbReference type="InParanoid" id="A0A0D1XX66"/>
<gene>
    <name evidence="1" type="ORF">PV09_02225</name>
</gene>
<accession>A0A0D1XX66</accession>
<dbReference type="GeneID" id="27310198"/>